<sequence length="230" mass="25915">MDATEETAGLAFHTSTNKATMEEKTIKHYSSSHRILLVGEGDFSFSACLARAFGSANNMVATSLDSRAELEVKYLMAGVYLEEIGKLGCKVFHGVDAHTMAKHPDLSFMEFDRIVFNSPHSRLDYPEHDLFQISLHEQLVEGFFKSAGEMLSSNGEIHVTHKTAYPFSLWRLEELASELGLILLEEANFYKSDYPGYDNKRAYNWRDKTCDSTFPVGECSTFKFVPLKIG</sequence>
<protein>
    <submittedName>
        <fullName evidence="1">Uncharacterized protein</fullName>
    </submittedName>
</protein>
<dbReference type="Proteomes" id="UP001234297">
    <property type="component" value="Chromosome 9"/>
</dbReference>
<reference evidence="1 2" key="1">
    <citation type="journal article" date="2022" name="Hortic Res">
        <title>A haplotype resolved chromosomal level avocado genome allows analysis of novel avocado genes.</title>
        <authorList>
            <person name="Nath O."/>
            <person name="Fletcher S.J."/>
            <person name="Hayward A."/>
            <person name="Shaw L.M."/>
            <person name="Masouleh A.K."/>
            <person name="Furtado A."/>
            <person name="Henry R.J."/>
            <person name="Mitter N."/>
        </authorList>
    </citation>
    <scope>NUCLEOTIDE SEQUENCE [LARGE SCALE GENOMIC DNA]</scope>
    <source>
        <strain evidence="2">cv. Hass</strain>
    </source>
</reference>
<name>A0ACC2KGQ1_PERAE</name>
<organism evidence="1 2">
    <name type="scientific">Persea americana</name>
    <name type="common">Avocado</name>
    <dbReference type="NCBI Taxonomy" id="3435"/>
    <lineage>
        <taxon>Eukaryota</taxon>
        <taxon>Viridiplantae</taxon>
        <taxon>Streptophyta</taxon>
        <taxon>Embryophyta</taxon>
        <taxon>Tracheophyta</taxon>
        <taxon>Spermatophyta</taxon>
        <taxon>Magnoliopsida</taxon>
        <taxon>Magnoliidae</taxon>
        <taxon>Laurales</taxon>
        <taxon>Lauraceae</taxon>
        <taxon>Persea</taxon>
    </lineage>
</organism>
<evidence type="ECO:0000313" key="1">
    <source>
        <dbReference type="EMBL" id="KAJ8620196.1"/>
    </source>
</evidence>
<keyword evidence="2" id="KW-1185">Reference proteome</keyword>
<evidence type="ECO:0000313" key="2">
    <source>
        <dbReference type="Proteomes" id="UP001234297"/>
    </source>
</evidence>
<proteinExistence type="predicted"/>
<comment type="caution">
    <text evidence="1">The sequence shown here is derived from an EMBL/GenBank/DDBJ whole genome shotgun (WGS) entry which is preliminary data.</text>
</comment>
<dbReference type="EMBL" id="CM056817">
    <property type="protein sequence ID" value="KAJ8620196.1"/>
    <property type="molecule type" value="Genomic_DNA"/>
</dbReference>
<accession>A0ACC2KGQ1</accession>
<gene>
    <name evidence="1" type="ORF">MRB53_028725</name>
</gene>